<accession>A0A4Y2MF08</accession>
<dbReference type="Proteomes" id="UP000499080">
    <property type="component" value="Unassembled WGS sequence"/>
</dbReference>
<dbReference type="OrthoDB" id="6506336at2759"/>
<sequence>MVWGNIPYRSRSCLKMINLVAIVKSSYIKAFGMDKILESIISDLKDLENGVELFTYETVLRKLIALTGDNLGVHSVAGLNEDFTAPIIAADIAWQQ</sequence>
<name>A0A4Y2MF08_ARAVE</name>
<organism evidence="1 2">
    <name type="scientific">Araneus ventricosus</name>
    <name type="common">Orbweaver spider</name>
    <name type="synonym">Epeira ventricosa</name>
    <dbReference type="NCBI Taxonomy" id="182803"/>
    <lineage>
        <taxon>Eukaryota</taxon>
        <taxon>Metazoa</taxon>
        <taxon>Ecdysozoa</taxon>
        <taxon>Arthropoda</taxon>
        <taxon>Chelicerata</taxon>
        <taxon>Arachnida</taxon>
        <taxon>Araneae</taxon>
        <taxon>Araneomorphae</taxon>
        <taxon>Entelegynae</taxon>
        <taxon>Araneoidea</taxon>
        <taxon>Araneidae</taxon>
        <taxon>Araneus</taxon>
    </lineage>
</organism>
<keyword evidence="2" id="KW-1185">Reference proteome</keyword>
<protein>
    <submittedName>
        <fullName evidence="1">Uncharacterized protein</fullName>
    </submittedName>
</protein>
<comment type="caution">
    <text evidence="1">The sequence shown here is derived from an EMBL/GenBank/DDBJ whole genome shotgun (WGS) entry which is preliminary data.</text>
</comment>
<proteinExistence type="predicted"/>
<evidence type="ECO:0000313" key="2">
    <source>
        <dbReference type="Proteomes" id="UP000499080"/>
    </source>
</evidence>
<reference evidence="1 2" key="1">
    <citation type="journal article" date="2019" name="Sci. Rep.">
        <title>Orb-weaving spider Araneus ventricosus genome elucidates the spidroin gene catalogue.</title>
        <authorList>
            <person name="Kono N."/>
            <person name="Nakamura H."/>
            <person name="Ohtoshi R."/>
            <person name="Moran D.A.P."/>
            <person name="Shinohara A."/>
            <person name="Yoshida Y."/>
            <person name="Fujiwara M."/>
            <person name="Mori M."/>
            <person name="Tomita M."/>
            <person name="Arakawa K."/>
        </authorList>
    </citation>
    <scope>NUCLEOTIDE SEQUENCE [LARGE SCALE GENOMIC DNA]</scope>
</reference>
<gene>
    <name evidence="1" type="ORF">AVEN_114249_1</name>
</gene>
<dbReference type="EMBL" id="BGPR01007215">
    <property type="protein sequence ID" value="GBN25203.1"/>
    <property type="molecule type" value="Genomic_DNA"/>
</dbReference>
<dbReference type="AlphaFoldDB" id="A0A4Y2MF08"/>
<evidence type="ECO:0000313" key="1">
    <source>
        <dbReference type="EMBL" id="GBN25203.1"/>
    </source>
</evidence>